<evidence type="ECO:0000313" key="5">
    <source>
        <dbReference type="Proteomes" id="UP000326924"/>
    </source>
</evidence>
<dbReference type="InterPro" id="IPR042460">
    <property type="entry name" value="DCN1-like_PONY"/>
</dbReference>
<feature type="domain" description="DCUN1" evidence="3">
    <location>
        <begin position="59"/>
        <end position="252"/>
    </location>
</feature>
<dbReference type="Gene3D" id="1.10.238.200">
    <property type="entry name" value="Cullin, PONY binding domain"/>
    <property type="match status" value="1"/>
</dbReference>
<dbReference type="InParanoid" id="A0A5J5FBM3"/>
<evidence type="ECO:0000313" key="4">
    <source>
        <dbReference type="EMBL" id="KAA8914823.1"/>
    </source>
</evidence>
<evidence type="ECO:0000259" key="3">
    <source>
        <dbReference type="PROSITE" id="PS51229"/>
    </source>
</evidence>
<reference evidence="4 5" key="1">
    <citation type="submission" date="2019-09" db="EMBL/GenBank/DDBJ databases">
        <title>Draft genome of the ectomycorrhizal ascomycete Sphaerosporella brunnea.</title>
        <authorList>
            <consortium name="DOE Joint Genome Institute"/>
            <person name="Benucci G.M."/>
            <person name="Marozzi G."/>
            <person name="Antonielli L."/>
            <person name="Sanchez S."/>
            <person name="Marco P."/>
            <person name="Wang X."/>
            <person name="Falini L.B."/>
            <person name="Barry K."/>
            <person name="Haridas S."/>
            <person name="Lipzen A."/>
            <person name="Labutti K."/>
            <person name="Grigoriev I.V."/>
            <person name="Murat C."/>
            <person name="Martin F."/>
            <person name="Albertini E."/>
            <person name="Donnini D."/>
            <person name="Bonito G."/>
        </authorList>
    </citation>
    <scope>NUCLEOTIDE SEQUENCE [LARGE SCALE GENOMIC DNA]</scope>
    <source>
        <strain evidence="4 5">Sb_GMNB300</strain>
    </source>
</reference>
<dbReference type="EMBL" id="VXIS01000002">
    <property type="protein sequence ID" value="KAA8914823.1"/>
    <property type="molecule type" value="Genomic_DNA"/>
</dbReference>
<dbReference type="Proteomes" id="UP000326924">
    <property type="component" value="Unassembled WGS sequence"/>
</dbReference>
<keyword evidence="1" id="KW-0833">Ubl conjugation pathway</keyword>
<comment type="caution">
    <text evidence="4">The sequence shown here is derived from an EMBL/GenBank/DDBJ whole genome shotgun (WGS) entry which is preliminary data.</text>
</comment>
<dbReference type="PROSITE" id="PS51229">
    <property type="entry name" value="DCUN1"/>
    <property type="match status" value="1"/>
</dbReference>
<dbReference type="GO" id="GO:0032182">
    <property type="term" value="F:ubiquitin-like protein binding"/>
    <property type="evidence" value="ECO:0007669"/>
    <property type="project" value="TreeGrafter"/>
</dbReference>
<protein>
    <recommendedName>
        <fullName evidence="2">Defective in cullin neddylation protein</fullName>
    </recommendedName>
</protein>
<dbReference type="CDD" id="cd14350">
    <property type="entry name" value="UBA_DCNL"/>
    <property type="match status" value="1"/>
</dbReference>
<evidence type="ECO:0000256" key="1">
    <source>
        <dbReference type="ARBA" id="ARBA00022786"/>
    </source>
</evidence>
<dbReference type="Pfam" id="PF03556">
    <property type="entry name" value="Cullin_binding"/>
    <property type="match status" value="1"/>
</dbReference>
<comment type="function">
    <text evidence="2">Neddylation of cullins play an essential role in the regulation of SCF-type complexes activity.</text>
</comment>
<dbReference type="Gene3D" id="1.10.8.10">
    <property type="entry name" value="DNA helicase RuvA subunit, C-terminal domain"/>
    <property type="match status" value="1"/>
</dbReference>
<dbReference type="GO" id="GO:0000151">
    <property type="term" value="C:ubiquitin ligase complex"/>
    <property type="evidence" value="ECO:0007669"/>
    <property type="project" value="TreeGrafter"/>
</dbReference>
<dbReference type="Pfam" id="PF14555">
    <property type="entry name" value="UBA_4"/>
    <property type="match status" value="1"/>
</dbReference>
<dbReference type="AlphaFoldDB" id="A0A5J5FBM3"/>
<gene>
    <name evidence="4" type="ORF">FN846DRAFT_237289</name>
</gene>
<dbReference type="PANTHER" id="PTHR12281:SF31">
    <property type="entry name" value="DCN1-LIKE PROTEIN 3"/>
    <property type="match status" value="1"/>
</dbReference>
<dbReference type="GO" id="GO:0031624">
    <property type="term" value="F:ubiquitin conjugating enzyme binding"/>
    <property type="evidence" value="ECO:0007669"/>
    <property type="project" value="TreeGrafter"/>
</dbReference>
<sequence>MSSNNSTQRTAIQQFMAFTQCSERTATKFLKSFSWNVEAAADSYFNAPNTHPSSSAGPSGRGDLNKIFEQFREPTDAPDTFGVNGSMRFLQSIDVGLEESTVLVIAELLNAPTMGEFSRQGFITGWTSLGCDSLDKMRAIVPALRHSLHADETTFKRVYMFTFAFARTQGQKSLPLEVAIEYWKLLLGKRFEALFPTWIEFLENEYKRTISKDTWNCMYDFVQLAQKDPDLATYDVDGAWPSILDDFVRYWREKTGREVRSEEAEE</sequence>
<dbReference type="GO" id="GO:0045116">
    <property type="term" value="P:protein neddylation"/>
    <property type="evidence" value="ECO:0007669"/>
    <property type="project" value="TreeGrafter"/>
</dbReference>
<dbReference type="FunFam" id="1.10.238.200:FF:000003">
    <property type="entry name" value="DCN1-like protein 3"/>
    <property type="match status" value="1"/>
</dbReference>
<evidence type="ECO:0000256" key="2">
    <source>
        <dbReference type="RuleBase" id="RU410713"/>
    </source>
</evidence>
<dbReference type="InterPro" id="IPR005176">
    <property type="entry name" value="PONY_dom"/>
</dbReference>
<name>A0A5J5FBM3_9PEZI</name>
<dbReference type="OrthoDB" id="27198at2759"/>
<proteinExistence type="predicted"/>
<keyword evidence="5" id="KW-1185">Reference proteome</keyword>
<dbReference type="InterPro" id="IPR009060">
    <property type="entry name" value="UBA-like_sf"/>
</dbReference>
<dbReference type="SUPFAM" id="SSF46934">
    <property type="entry name" value="UBA-like"/>
    <property type="match status" value="1"/>
</dbReference>
<dbReference type="GO" id="GO:0097602">
    <property type="term" value="F:cullin family protein binding"/>
    <property type="evidence" value="ECO:0007669"/>
    <property type="project" value="TreeGrafter"/>
</dbReference>
<dbReference type="PANTHER" id="PTHR12281">
    <property type="entry name" value="RP42 RELATED"/>
    <property type="match status" value="1"/>
</dbReference>
<dbReference type="InterPro" id="IPR014764">
    <property type="entry name" value="DCN-prot"/>
</dbReference>
<dbReference type="Gene3D" id="1.10.238.10">
    <property type="entry name" value="EF-hand"/>
    <property type="match status" value="1"/>
</dbReference>
<dbReference type="FunCoup" id="A0A5J5FBM3">
    <property type="interactions" value="437"/>
</dbReference>
<dbReference type="GO" id="GO:0005886">
    <property type="term" value="C:plasma membrane"/>
    <property type="evidence" value="ECO:0007669"/>
    <property type="project" value="UniProtKB-ARBA"/>
</dbReference>
<organism evidence="4 5">
    <name type="scientific">Sphaerosporella brunnea</name>
    <dbReference type="NCBI Taxonomy" id="1250544"/>
    <lineage>
        <taxon>Eukaryota</taxon>
        <taxon>Fungi</taxon>
        <taxon>Dikarya</taxon>
        <taxon>Ascomycota</taxon>
        <taxon>Pezizomycotina</taxon>
        <taxon>Pezizomycetes</taxon>
        <taxon>Pezizales</taxon>
        <taxon>Pyronemataceae</taxon>
        <taxon>Sphaerosporella</taxon>
    </lineage>
</organism>
<accession>A0A5J5FBM3</accession>